<dbReference type="PANTHER" id="PTHR15948:SF0">
    <property type="entry name" value="GOLGI PH REGULATOR A-RELATED"/>
    <property type="match status" value="1"/>
</dbReference>
<evidence type="ECO:0000259" key="6">
    <source>
        <dbReference type="Pfam" id="PF12430"/>
    </source>
</evidence>
<dbReference type="InterPro" id="IPR015672">
    <property type="entry name" value="GPHR/GTG"/>
</dbReference>
<keyword evidence="9" id="KW-1185">Reference proteome</keyword>
<keyword evidence="4 5" id="KW-0472">Membrane</keyword>
<dbReference type="PANTHER" id="PTHR15948">
    <property type="entry name" value="G-PROTEIN COUPLED RECEPTOR 89-RELATED"/>
    <property type="match status" value="1"/>
</dbReference>
<evidence type="ECO:0000256" key="4">
    <source>
        <dbReference type="ARBA" id="ARBA00023136"/>
    </source>
</evidence>
<feature type="domain" description="Golgi pH regulator conserved" evidence="7">
    <location>
        <begin position="212"/>
        <end position="277"/>
    </location>
</feature>
<name>A0A6H0XJI8_9PEZI</name>
<evidence type="ECO:0000259" key="7">
    <source>
        <dbReference type="Pfam" id="PF12537"/>
    </source>
</evidence>
<keyword evidence="3 5" id="KW-1133">Transmembrane helix</keyword>
<dbReference type="InterPro" id="IPR022535">
    <property type="entry name" value="Golgi_pH-regulator_cons_dom"/>
</dbReference>
<feature type="transmembrane region" description="Helical" evidence="5">
    <location>
        <begin position="171"/>
        <end position="188"/>
    </location>
</feature>
<dbReference type="EMBL" id="CP051139">
    <property type="protein sequence ID" value="QIW94797.1"/>
    <property type="molecule type" value="Genomic_DNA"/>
</dbReference>
<dbReference type="Pfam" id="PF12537">
    <property type="entry name" value="GPHR_N"/>
    <property type="match status" value="1"/>
</dbReference>
<dbReference type="Pfam" id="PF12430">
    <property type="entry name" value="ABA_GPCR"/>
    <property type="match status" value="2"/>
</dbReference>
<dbReference type="AlphaFoldDB" id="A0A6H0XJI8"/>
<reference evidence="8 9" key="1">
    <citation type="journal article" date="2016" name="Sci. Rep.">
        <title>Peltaster fructicola genome reveals evolution from an invasive phytopathogen to an ectophytic parasite.</title>
        <authorList>
            <person name="Xu C."/>
            <person name="Chen H."/>
            <person name="Gleason M.L."/>
            <person name="Xu J.R."/>
            <person name="Liu H."/>
            <person name="Zhang R."/>
            <person name="Sun G."/>
        </authorList>
    </citation>
    <scope>NUCLEOTIDE SEQUENCE [LARGE SCALE GENOMIC DNA]</scope>
    <source>
        <strain evidence="8 9">LNHT1506</strain>
    </source>
</reference>
<dbReference type="GO" id="GO:0016020">
    <property type="term" value="C:membrane"/>
    <property type="evidence" value="ECO:0007669"/>
    <property type="project" value="UniProtKB-SubCell"/>
</dbReference>
<keyword evidence="2 5" id="KW-0812">Transmembrane</keyword>
<dbReference type="OrthoDB" id="264392at2759"/>
<protein>
    <recommendedName>
        <fullName evidence="10">Abscisic acid G-protein coupled receptor-like domain-containing protein</fullName>
    </recommendedName>
</protein>
<evidence type="ECO:0000256" key="5">
    <source>
        <dbReference type="SAM" id="Phobius"/>
    </source>
</evidence>
<gene>
    <name evidence="8" type="ORF">AMS68_000315</name>
</gene>
<feature type="transmembrane region" description="Helical" evidence="5">
    <location>
        <begin position="29"/>
        <end position="47"/>
    </location>
</feature>
<accession>A0A6H0XJI8</accession>
<evidence type="ECO:0000256" key="3">
    <source>
        <dbReference type="ARBA" id="ARBA00022989"/>
    </source>
</evidence>
<feature type="domain" description="Abscisic acid G-protein coupled receptor-like" evidence="6">
    <location>
        <begin position="413"/>
        <end position="505"/>
    </location>
</feature>
<comment type="subcellular location">
    <subcellularLocation>
        <location evidence="1">Membrane</location>
        <topology evidence="1">Multi-pass membrane protein</topology>
    </subcellularLocation>
</comment>
<feature type="domain" description="Abscisic acid G-protein coupled receptor-like" evidence="6">
    <location>
        <begin position="349"/>
        <end position="402"/>
    </location>
</feature>
<feature type="transmembrane region" description="Helical" evidence="5">
    <location>
        <begin position="130"/>
        <end position="150"/>
    </location>
</feature>
<evidence type="ECO:0000313" key="9">
    <source>
        <dbReference type="Proteomes" id="UP000503462"/>
    </source>
</evidence>
<evidence type="ECO:0008006" key="10">
    <source>
        <dbReference type="Google" id="ProtNLM"/>
    </source>
</evidence>
<evidence type="ECO:0000256" key="2">
    <source>
        <dbReference type="ARBA" id="ARBA00022692"/>
    </source>
</evidence>
<dbReference type="Proteomes" id="UP000503462">
    <property type="component" value="Chromosome 1"/>
</dbReference>
<dbReference type="InterPro" id="IPR025969">
    <property type="entry name" value="ABA_GPCR_dom"/>
</dbReference>
<feature type="transmembrane region" description="Helical" evidence="5">
    <location>
        <begin position="220"/>
        <end position="241"/>
    </location>
</feature>
<sequence length="524" mass="57403">MFLDDCLDCGSHKPVELQRRLDTAPPTTVLLSLLPFAATWVVVSIIASQRLWPSITGDARPQTSLPQFKNGEKSKTTTLQALRRPNTQIVARVVFSVSIGLSAVLAELLLCEISNTLHPAARSLALQVTLTWLLALSVLVTPAIEIHSFAKTMLTPQDSTSTKRSTSRARLVLELGLFASWLLVFWYIPQVSILREALVKADAAIRKSDRILTEACLERVGIIGISLLASLAGFAAVASLWQTFGVRHKTVKESDISRKEAGLTATEEMLLAKQSRLRALQQRTVDSPKTPNSAGFMGRVVGTFRGSSEAQELKALEMEVSGLETMRFSLSQSLSTLRARYAEQELLRTKTGRLLNVFNTVFALYCAYRIGATSISTVRRWWQPDATFASADPINNVISLLNVWHHAASILSNAVLQTFRLFSRFAPTVLQHAQTSLPLVISQVAGTYVISSALLLRANLPAEVSGVITEALGAPLESSFVEAWFESWFLVAVGLTAVGIFIGRKVAGGNDDWDDDGTEMEKRH</sequence>
<feature type="transmembrane region" description="Helical" evidence="5">
    <location>
        <begin position="89"/>
        <end position="110"/>
    </location>
</feature>
<proteinExistence type="predicted"/>
<evidence type="ECO:0000313" key="8">
    <source>
        <dbReference type="EMBL" id="QIW94797.1"/>
    </source>
</evidence>
<organism evidence="8 9">
    <name type="scientific">Peltaster fructicola</name>
    <dbReference type="NCBI Taxonomy" id="286661"/>
    <lineage>
        <taxon>Eukaryota</taxon>
        <taxon>Fungi</taxon>
        <taxon>Dikarya</taxon>
        <taxon>Ascomycota</taxon>
        <taxon>Pezizomycotina</taxon>
        <taxon>Dothideomycetes</taxon>
        <taxon>Dothideomycetes incertae sedis</taxon>
        <taxon>Peltaster</taxon>
    </lineage>
</organism>
<evidence type="ECO:0000256" key="1">
    <source>
        <dbReference type="ARBA" id="ARBA00004141"/>
    </source>
</evidence>